<evidence type="ECO:0000256" key="7">
    <source>
        <dbReference type="ARBA" id="ARBA00023286"/>
    </source>
</evidence>
<accession>A0A1L9QQX8</accession>
<dbReference type="PROSITE" id="PS50042">
    <property type="entry name" value="CNMP_BINDING_3"/>
    <property type="match status" value="1"/>
</dbReference>
<dbReference type="PANTHER" id="PTHR45638">
    <property type="entry name" value="CYCLIC NUCLEOTIDE-GATED CATION CHANNEL SUBUNIT A"/>
    <property type="match status" value="1"/>
</dbReference>
<dbReference type="InterPro" id="IPR018488">
    <property type="entry name" value="cNMP-bd_CS"/>
</dbReference>
<protein>
    <recommendedName>
        <fullName evidence="9">Cyclic nucleotide-binding domain-containing protein</fullName>
    </recommendedName>
</protein>
<dbReference type="PANTHER" id="PTHR45638:SF11">
    <property type="entry name" value="CYCLIC NUCLEOTIDE-GATED CATION CHANNEL SUBUNIT A"/>
    <property type="match status" value="1"/>
</dbReference>
<reference evidence="10" key="1">
    <citation type="submission" date="2016-10" db="EMBL/GenBank/DDBJ databases">
        <title>CRISPR-Cas defence system in Roseofilum reptotaenium: evidence of a bacteriophage-cyanobacterium arms race in the coral black band disease.</title>
        <authorList>
            <person name="Buerger P."/>
            <person name="Wood-Charlson E.M."/>
            <person name="Weynberg K.D."/>
            <person name="Willis B."/>
            <person name="Van Oppen M.J."/>
        </authorList>
    </citation>
    <scope>NUCLEOTIDE SEQUENCE [LARGE SCALE GENOMIC DNA]</scope>
    <source>
        <strain evidence="10">AO1-A</strain>
    </source>
</reference>
<dbReference type="Proteomes" id="UP000183940">
    <property type="component" value="Unassembled WGS sequence"/>
</dbReference>
<dbReference type="EMBL" id="MLAW01000022">
    <property type="protein sequence ID" value="OJJ25042.1"/>
    <property type="molecule type" value="Genomic_DNA"/>
</dbReference>
<dbReference type="PROSITE" id="PS00889">
    <property type="entry name" value="CNMP_BINDING_2"/>
    <property type="match status" value="1"/>
</dbReference>
<keyword evidence="7" id="KW-1071">Ligand-gated ion channel</keyword>
<name>A0A1L9QQX8_9CYAN</name>
<feature type="domain" description="Cyclic nucleotide-binding" evidence="9">
    <location>
        <begin position="27"/>
        <end position="143"/>
    </location>
</feature>
<evidence type="ECO:0000256" key="5">
    <source>
        <dbReference type="ARBA" id="ARBA00023065"/>
    </source>
</evidence>
<comment type="caution">
    <text evidence="10">The sequence shown here is derived from an EMBL/GenBank/DDBJ whole genome shotgun (WGS) entry which is preliminary data.</text>
</comment>
<sequence>MVTDTGDRTTLTLSVADRLKFLTELVIFQDLAQTEFIEQLATHLEEVPFPADHTIFAQGDRGDLLYILFSGRVKVHFDDVQLAELTPGSYFGEMAIFESRPRSASVTTLEPCQCLVLTQEQVYRAIKERPKVAIQMINVLCQRVRKLNRLFGASEDLFYSQVQQQVLS</sequence>
<dbReference type="GO" id="GO:0016020">
    <property type="term" value="C:membrane"/>
    <property type="evidence" value="ECO:0007669"/>
    <property type="project" value="UniProtKB-SubCell"/>
</dbReference>
<dbReference type="SUPFAM" id="SSF51206">
    <property type="entry name" value="cAMP-binding domain-like"/>
    <property type="match status" value="1"/>
</dbReference>
<evidence type="ECO:0000313" key="11">
    <source>
        <dbReference type="Proteomes" id="UP000183940"/>
    </source>
</evidence>
<keyword evidence="6" id="KW-0472">Membrane</keyword>
<dbReference type="GO" id="GO:0005221">
    <property type="term" value="F:intracellularly cyclic nucleotide-activated monoatomic cation channel activity"/>
    <property type="evidence" value="ECO:0007669"/>
    <property type="project" value="InterPro"/>
</dbReference>
<keyword evidence="11" id="KW-1185">Reference proteome</keyword>
<dbReference type="AlphaFoldDB" id="A0A1L9QQX8"/>
<dbReference type="SMART" id="SM00100">
    <property type="entry name" value="cNMP"/>
    <property type="match status" value="1"/>
</dbReference>
<keyword evidence="4" id="KW-1133">Transmembrane helix</keyword>
<keyword evidence="5" id="KW-0406">Ion transport</keyword>
<dbReference type="InterPro" id="IPR000595">
    <property type="entry name" value="cNMP-bd_dom"/>
</dbReference>
<evidence type="ECO:0000256" key="2">
    <source>
        <dbReference type="ARBA" id="ARBA00022448"/>
    </source>
</evidence>
<dbReference type="InterPro" id="IPR014710">
    <property type="entry name" value="RmlC-like_jellyroll"/>
</dbReference>
<evidence type="ECO:0000256" key="6">
    <source>
        <dbReference type="ARBA" id="ARBA00023136"/>
    </source>
</evidence>
<keyword evidence="2" id="KW-0813">Transport</keyword>
<evidence type="ECO:0000256" key="8">
    <source>
        <dbReference type="ARBA" id="ARBA00023303"/>
    </source>
</evidence>
<keyword evidence="8" id="KW-0407">Ion channel</keyword>
<keyword evidence="3" id="KW-0812">Transmembrane</keyword>
<proteinExistence type="predicted"/>
<dbReference type="PRINTS" id="PR00103">
    <property type="entry name" value="CAMPKINASE"/>
</dbReference>
<comment type="subcellular location">
    <subcellularLocation>
        <location evidence="1">Membrane</location>
        <topology evidence="1">Multi-pass membrane protein</topology>
    </subcellularLocation>
</comment>
<evidence type="ECO:0000259" key="9">
    <source>
        <dbReference type="PROSITE" id="PS50042"/>
    </source>
</evidence>
<dbReference type="Pfam" id="PF00027">
    <property type="entry name" value="cNMP_binding"/>
    <property type="match status" value="1"/>
</dbReference>
<dbReference type="InterPro" id="IPR018490">
    <property type="entry name" value="cNMP-bd_dom_sf"/>
</dbReference>
<evidence type="ECO:0000256" key="1">
    <source>
        <dbReference type="ARBA" id="ARBA00004141"/>
    </source>
</evidence>
<organism evidence="10 11">
    <name type="scientific">Roseofilum reptotaenium AO1-A</name>
    <dbReference type="NCBI Taxonomy" id="1925591"/>
    <lineage>
        <taxon>Bacteria</taxon>
        <taxon>Bacillati</taxon>
        <taxon>Cyanobacteriota</taxon>
        <taxon>Cyanophyceae</taxon>
        <taxon>Desertifilales</taxon>
        <taxon>Desertifilaceae</taxon>
        <taxon>Roseofilum</taxon>
    </lineage>
</organism>
<dbReference type="Gene3D" id="2.60.120.10">
    <property type="entry name" value="Jelly Rolls"/>
    <property type="match status" value="1"/>
</dbReference>
<evidence type="ECO:0000256" key="3">
    <source>
        <dbReference type="ARBA" id="ARBA00022692"/>
    </source>
</evidence>
<dbReference type="InterPro" id="IPR050866">
    <property type="entry name" value="CNG_cation_channel"/>
</dbReference>
<dbReference type="CDD" id="cd00038">
    <property type="entry name" value="CAP_ED"/>
    <property type="match status" value="1"/>
</dbReference>
<evidence type="ECO:0000313" key="10">
    <source>
        <dbReference type="EMBL" id="OJJ25042.1"/>
    </source>
</evidence>
<dbReference type="GO" id="GO:0044877">
    <property type="term" value="F:protein-containing complex binding"/>
    <property type="evidence" value="ECO:0007669"/>
    <property type="project" value="TreeGrafter"/>
</dbReference>
<gene>
    <name evidence="10" type="ORF">BI308_13455</name>
</gene>
<dbReference type="STRING" id="1925591.BI308_13455"/>
<evidence type="ECO:0000256" key="4">
    <source>
        <dbReference type="ARBA" id="ARBA00022989"/>
    </source>
</evidence>